<keyword evidence="2" id="KW-0542">Nucleomorph</keyword>
<dbReference type="PANTHER" id="PTHR12821">
    <property type="entry name" value="BYSTIN"/>
    <property type="match status" value="1"/>
</dbReference>
<protein>
    <submittedName>
        <fullName evidence="2">Bystin-like protein</fullName>
    </submittedName>
</protein>
<dbReference type="Gene3D" id="1.25.40.480">
    <property type="match status" value="1"/>
</dbReference>
<dbReference type="PANTHER" id="PTHR12821:SF0">
    <property type="entry name" value="BYSTIN"/>
    <property type="match status" value="1"/>
</dbReference>
<evidence type="ECO:0000256" key="1">
    <source>
        <dbReference type="ARBA" id="ARBA00007114"/>
    </source>
</evidence>
<reference evidence="2 3" key="1">
    <citation type="journal article" date="2012" name="Genome Biol. Evol.">
        <title>Nucleomorph genome sequence of the cryptophyte alga Chroomonas mesostigmatica CCMP1168 reveals lineage-specific gene loss and genome complexity.</title>
        <authorList>
            <person name="Moore C.E."/>
            <person name="Curtis B."/>
            <person name="Mills T."/>
            <person name="Tanifuji G."/>
            <person name="Archibald J.M."/>
        </authorList>
    </citation>
    <scope>NUCLEOTIDE SEQUENCE [LARGE SCALE GENOMIC DNA]</scope>
    <source>
        <strain evidence="2 3">CCMP1168</strain>
    </source>
</reference>
<dbReference type="Pfam" id="PF05291">
    <property type="entry name" value="Bystin"/>
    <property type="match status" value="1"/>
</dbReference>
<comment type="similarity">
    <text evidence="1">Belongs to the bystin family.</text>
</comment>
<dbReference type="Proteomes" id="UP000243348">
    <property type="component" value="Nucleomorph 1"/>
</dbReference>
<gene>
    <name evidence="2" type="ORF">CMESO_42</name>
</gene>
<geneLocation type="nucleomorph" evidence="2"/>
<accession>J7G9T0</accession>
<dbReference type="GO" id="GO:0005730">
    <property type="term" value="C:nucleolus"/>
    <property type="evidence" value="ECO:0007669"/>
    <property type="project" value="TreeGrafter"/>
</dbReference>
<organism evidence="2 3">
    <name type="scientific">Chroomonas mesostigmatica CCMP1168</name>
    <dbReference type="NCBI Taxonomy" id="1195612"/>
    <lineage>
        <taxon>Eukaryota</taxon>
        <taxon>Cryptophyceae</taxon>
        <taxon>Pyrenomonadales</taxon>
        <taxon>Chroomonadaceae</taxon>
        <taxon>Chroomonas</taxon>
    </lineage>
</organism>
<sequence>MALELIKKKKIKNKIFKILERTGTILKIYRSGKSPKIIKIISVLKNFEEIIWFTRPDQWSFQALYTITRLYFGSLNDEQLDRFFGLVLVPRIQEGILKKKKICYHLYLTINFSSSRPKLFFSSIIIPLCASKTSSEKEAIIFGFIISKRSFPLDQIISILVFLLKKTSFTSSQITIIRAILAKNYNLPNKILDFFVDFFYENKQKIKFNKHKKCYLIFFKNYSTFLSHSEKKKLTKLMD</sequence>
<name>J7G9T0_9CRYP</name>
<dbReference type="GO" id="GO:0030515">
    <property type="term" value="F:snoRNA binding"/>
    <property type="evidence" value="ECO:0007669"/>
    <property type="project" value="TreeGrafter"/>
</dbReference>
<evidence type="ECO:0000313" key="2">
    <source>
        <dbReference type="EMBL" id="AFP65245.1"/>
    </source>
</evidence>
<dbReference type="GO" id="GO:0005737">
    <property type="term" value="C:cytoplasm"/>
    <property type="evidence" value="ECO:0007669"/>
    <property type="project" value="TreeGrafter"/>
</dbReference>
<dbReference type="InterPro" id="IPR007955">
    <property type="entry name" value="Bystin"/>
</dbReference>
<dbReference type="GO" id="GO:0030688">
    <property type="term" value="C:preribosome, small subunit precursor"/>
    <property type="evidence" value="ECO:0007669"/>
    <property type="project" value="TreeGrafter"/>
</dbReference>
<evidence type="ECO:0000313" key="3">
    <source>
        <dbReference type="Proteomes" id="UP000243348"/>
    </source>
</evidence>
<dbReference type="AlphaFoldDB" id="J7G9T0"/>
<dbReference type="GO" id="GO:0006364">
    <property type="term" value="P:rRNA processing"/>
    <property type="evidence" value="ECO:0007669"/>
    <property type="project" value="TreeGrafter"/>
</dbReference>
<proteinExistence type="inferred from homology"/>
<dbReference type="EMBL" id="CP003680">
    <property type="protein sequence ID" value="AFP65245.1"/>
    <property type="molecule type" value="Genomic_DNA"/>
</dbReference>